<name>A0ABW5GR86_9PSEU</name>
<comment type="caution">
    <text evidence="2">The sequence shown here is derived from an EMBL/GenBank/DDBJ whole genome shotgun (WGS) entry which is preliminary data.</text>
</comment>
<evidence type="ECO:0000256" key="1">
    <source>
        <dbReference type="SAM" id="MobiDB-lite"/>
    </source>
</evidence>
<feature type="region of interest" description="Disordered" evidence="1">
    <location>
        <begin position="394"/>
        <end position="415"/>
    </location>
</feature>
<reference evidence="3" key="1">
    <citation type="journal article" date="2019" name="Int. J. Syst. Evol. Microbiol.">
        <title>The Global Catalogue of Microorganisms (GCM) 10K type strain sequencing project: providing services to taxonomists for standard genome sequencing and annotation.</title>
        <authorList>
            <consortium name="The Broad Institute Genomics Platform"/>
            <consortium name="The Broad Institute Genome Sequencing Center for Infectious Disease"/>
            <person name="Wu L."/>
            <person name="Ma J."/>
        </authorList>
    </citation>
    <scope>NUCLEOTIDE SEQUENCE [LARGE SCALE GENOMIC DNA]</scope>
    <source>
        <strain evidence="3">CGMCC 4.7643</strain>
    </source>
</reference>
<sequence>MKISSPHAGTGLMCRPLGAALLVHPPEGPSATVLELARTLPPEPGYTVVVVDPPELGGTALAEELAALVPDRRPLRLVLSRAGTGGPRSLAYALAERKQTEVIAPDGEVRPVADGFAFVAGGAGWLRFRPGGPPRPAGLRYPVPAWEPGTPLRRLAPGAGLVVEPIPAGLWLRPGSHPDPAPVLGLPCQAEMLTVVLEPSVPVPEICRLLAALPATARTRVRLIPHGTHERAGEPVGQLVADESGAPVTVHTGLIGWAFATVLSYWPRRVPMPAVPKVVRYRAPLPGLAEPHPGVFRLTEDIIVETVQSGLWVRDSTEPMNGGEIRAVPPDPHRLRVTVGDPGTPPSRTLADAAAGLVERLEPAARQAAQLVFAETPPVEEEPVTQWMRVETAPAEEPEEVPGADRIAPDHRSGPAEHEWLRRTLGSRFDGYAGAVSRLLAQRPGLRGEEETTRFSEAVITDLVAVRAYAEGTSQGFDRALRTGTLGAFRPYAGCIVSGLRRLPTHRGPVLTSATLDDAQRARYRLGEVLTERGLLHALATPFVELPGTVEFFVLALTARRTGFLTGGEGPEQERVIFPPDTRFKVLAVTEGRVLLREVTGAGDGQDHPALARLTEVVAARDKVAPGRREELETPARFDHPIGLA</sequence>
<dbReference type="Gene3D" id="3.90.176.10">
    <property type="entry name" value="Toxin ADP-ribosyltransferase, Chain A, domain 1"/>
    <property type="match status" value="1"/>
</dbReference>
<organism evidence="2 3">
    <name type="scientific">Amycolatopsis samaneae</name>
    <dbReference type="NCBI Taxonomy" id="664691"/>
    <lineage>
        <taxon>Bacteria</taxon>
        <taxon>Bacillati</taxon>
        <taxon>Actinomycetota</taxon>
        <taxon>Actinomycetes</taxon>
        <taxon>Pseudonocardiales</taxon>
        <taxon>Pseudonocardiaceae</taxon>
        <taxon>Amycolatopsis</taxon>
    </lineage>
</organism>
<dbReference type="EMBL" id="JBHUKU010000021">
    <property type="protein sequence ID" value="MFD2463447.1"/>
    <property type="molecule type" value="Genomic_DNA"/>
</dbReference>
<gene>
    <name evidence="2" type="ORF">ACFSYJ_32880</name>
</gene>
<evidence type="ECO:0000313" key="2">
    <source>
        <dbReference type="EMBL" id="MFD2463447.1"/>
    </source>
</evidence>
<proteinExistence type="predicted"/>
<feature type="region of interest" description="Disordered" evidence="1">
    <location>
        <begin position="625"/>
        <end position="645"/>
    </location>
</feature>
<dbReference type="Proteomes" id="UP001597419">
    <property type="component" value="Unassembled WGS sequence"/>
</dbReference>
<keyword evidence="3" id="KW-1185">Reference proteome</keyword>
<evidence type="ECO:0000313" key="3">
    <source>
        <dbReference type="Proteomes" id="UP001597419"/>
    </source>
</evidence>
<accession>A0ABW5GR86</accession>
<protein>
    <submittedName>
        <fullName evidence="2">Uncharacterized protein</fullName>
    </submittedName>
</protein>
<dbReference type="RefSeq" id="WP_345400219.1">
    <property type="nucleotide sequence ID" value="NZ_BAABHG010000011.1"/>
</dbReference>